<evidence type="ECO:0000313" key="3">
    <source>
        <dbReference type="Proteomes" id="UP000031830"/>
    </source>
</evidence>
<keyword evidence="1" id="KW-0732">Signal</keyword>
<dbReference type="OrthoDB" id="5605771at2"/>
<feature type="chain" id="PRO_5002107796" description="Lactonase, 7-bladed beta-propeller family protein" evidence="1">
    <location>
        <begin position="20"/>
        <end position="397"/>
    </location>
</feature>
<name>A0A0B6D246_9GAMM</name>
<accession>A0A0B6D246</accession>
<evidence type="ECO:0000313" key="2">
    <source>
        <dbReference type="EMBL" id="AJI52392.1"/>
    </source>
</evidence>
<feature type="signal peptide" evidence="1">
    <location>
        <begin position="1"/>
        <end position="19"/>
    </location>
</feature>
<gene>
    <name evidence="2" type="ORF">LA55_1319</name>
</gene>
<evidence type="ECO:0008006" key="4">
    <source>
        <dbReference type="Google" id="ProtNLM"/>
    </source>
</evidence>
<reference evidence="2 3" key="1">
    <citation type="journal article" date="2015" name="Genome Announc.">
        <title>Genome sequencing of 18 francisella strains to aid in assay development and testing.</title>
        <authorList>
            <person name="Johnson S.L."/>
            <person name="Daligault H.E."/>
            <person name="Davenport K.W."/>
            <person name="Coyne S.R."/>
            <person name="Frey K.G."/>
            <person name="Koroleva G.I."/>
            <person name="Broomall S.M."/>
            <person name="Bishop-Lilly K.A."/>
            <person name="Bruce D.C."/>
            <person name="Chertkov O."/>
            <person name="Freitas T."/>
            <person name="Jaissle J."/>
            <person name="Ladner J.T."/>
            <person name="Rosenzweig C.N."/>
            <person name="Gibbons H.S."/>
            <person name="Palacios G.F."/>
            <person name="Redden C.L."/>
            <person name="Xu Y."/>
            <person name="Minogue T.D."/>
            <person name="Chain P.S."/>
        </authorList>
    </citation>
    <scope>NUCLEOTIDE SEQUENCE [LARGE SCALE GENOMIC DNA]</scope>
    <source>
        <strain evidence="2 3">GA01-2794</strain>
    </source>
</reference>
<dbReference type="EMBL" id="CP009440">
    <property type="protein sequence ID" value="AJI52392.1"/>
    <property type="molecule type" value="Genomic_DNA"/>
</dbReference>
<dbReference type="Proteomes" id="UP000031830">
    <property type="component" value="Chromosome"/>
</dbReference>
<dbReference type="STRING" id="28110.KU46_1299"/>
<protein>
    <recommendedName>
        <fullName evidence="4">Lactonase, 7-bladed beta-propeller family protein</fullName>
    </recommendedName>
</protein>
<proteinExistence type="predicted"/>
<dbReference type="AlphaFoldDB" id="A0A0B6D246"/>
<dbReference type="KEGG" id="fpz:LA55_1319"/>
<dbReference type="InterPro" id="IPR011044">
    <property type="entry name" value="Quino_amine_DH_bsu"/>
</dbReference>
<dbReference type="SUPFAM" id="SSF50969">
    <property type="entry name" value="YVTN repeat-like/Quinoprotein amine dehydrogenase"/>
    <property type="match status" value="1"/>
</dbReference>
<organism evidence="2 3">
    <name type="scientific">Francisella philomiragia</name>
    <dbReference type="NCBI Taxonomy" id="28110"/>
    <lineage>
        <taxon>Bacteria</taxon>
        <taxon>Pseudomonadati</taxon>
        <taxon>Pseudomonadota</taxon>
        <taxon>Gammaproteobacteria</taxon>
        <taxon>Thiotrichales</taxon>
        <taxon>Francisellaceae</taxon>
        <taxon>Francisella</taxon>
    </lineage>
</organism>
<sequence>MKNIIFAFLSLFFLQSSQAYIVKIVKDNRISQPGYITTIQEKNIQTTTVNKDGTKLYSVFRPYGGYCLNIARLSSTINKADSFTSCFDNQYTVGNKVKKIILTDKGKTFYVLSDNKILGYNVSATTNTIESKIYIQSYPQKVIDAKLVDNDKYLYLITASHTNQSGRFFIYEINPVGTLKKISIVPLNFKPEMVKFDDNNVYIQSDKSIYRYSFLTGDKLNKEKEIITISSGKILDFSILNESSTESKVILAIQDDITNKNTEQGTVAVYKVSNSSSRLLYQEKYDDIPKEVASFKEKGNGHGKVLVAFNHRYIVASVTNTYFEDVSKYKIDGSFLRLLQNDNLVEVVSSDSVSVIDMRHNKLLNELFLKNVDENGSFISKSFIGFSTKDNINISQI</sequence>
<evidence type="ECO:0000256" key="1">
    <source>
        <dbReference type="SAM" id="SignalP"/>
    </source>
</evidence>
<dbReference type="RefSeq" id="WP_044526440.1">
    <property type="nucleotide sequence ID" value="NZ_CP009440.1"/>
</dbReference>